<reference evidence="2" key="2">
    <citation type="journal article" date="2017" name="Nat. Plants">
        <title>The Aegilops tauschii genome reveals multiple impacts of transposons.</title>
        <authorList>
            <person name="Zhao G."/>
            <person name="Zou C."/>
            <person name="Li K."/>
            <person name="Wang K."/>
            <person name="Li T."/>
            <person name="Gao L."/>
            <person name="Zhang X."/>
            <person name="Wang H."/>
            <person name="Yang Z."/>
            <person name="Liu X."/>
            <person name="Jiang W."/>
            <person name="Mao L."/>
            <person name="Kong X."/>
            <person name="Jiao Y."/>
            <person name="Jia J."/>
        </authorList>
    </citation>
    <scope>NUCLEOTIDE SEQUENCE [LARGE SCALE GENOMIC DNA]</scope>
    <source>
        <strain evidence="2">cv. AL8/78</strain>
    </source>
</reference>
<organism evidence="1 2">
    <name type="scientific">Aegilops tauschii subsp. strangulata</name>
    <name type="common">Goatgrass</name>
    <dbReference type="NCBI Taxonomy" id="200361"/>
    <lineage>
        <taxon>Eukaryota</taxon>
        <taxon>Viridiplantae</taxon>
        <taxon>Streptophyta</taxon>
        <taxon>Embryophyta</taxon>
        <taxon>Tracheophyta</taxon>
        <taxon>Spermatophyta</taxon>
        <taxon>Magnoliopsida</taxon>
        <taxon>Liliopsida</taxon>
        <taxon>Poales</taxon>
        <taxon>Poaceae</taxon>
        <taxon>BOP clade</taxon>
        <taxon>Pooideae</taxon>
        <taxon>Triticodae</taxon>
        <taxon>Triticeae</taxon>
        <taxon>Triticinae</taxon>
        <taxon>Aegilops</taxon>
    </lineage>
</organism>
<reference evidence="1" key="3">
    <citation type="journal article" date="2017" name="Nature">
        <title>Genome sequence of the progenitor of the wheat D genome Aegilops tauschii.</title>
        <authorList>
            <person name="Luo M.C."/>
            <person name="Gu Y.Q."/>
            <person name="Puiu D."/>
            <person name="Wang H."/>
            <person name="Twardziok S.O."/>
            <person name="Deal K.R."/>
            <person name="Huo N."/>
            <person name="Zhu T."/>
            <person name="Wang L."/>
            <person name="Wang Y."/>
            <person name="McGuire P.E."/>
            <person name="Liu S."/>
            <person name="Long H."/>
            <person name="Ramasamy R.K."/>
            <person name="Rodriguez J.C."/>
            <person name="Van S.L."/>
            <person name="Yuan L."/>
            <person name="Wang Z."/>
            <person name="Xia Z."/>
            <person name="Xiao L."/>
            <person name="Anderson O.D."/>
            <person name="Ouyang S."/>
            <person name="Liang Y."/>
            <person name="Zimin A.V."/>
            <person name="Pertea G."/>
            <person name="Qi P."/>
            <person name="Bennetzen J.L."/>
            <person name="Dai X."/>
            <person name="Dawson M.W."/>
            <person name="Muller H.G."/>
            <person name="Kugler K."/>
            <person name="Rivarola-Duarte L."/>
            <person name="Spannagl M."/>
            <person name="Mayer K.F.X."/>
            <person name="Lu F.H."/>
            <person name="Bevan M.W."/>
            <person name="Leroy P."/>
            <person name="Li P."/>
            <person name="You F.M."/>
            <person name="Sun Q."/>
            <person name="Liu Z."/>
            <person name="Lyons E."/>
            <person name="Wicker T."/>
            <person name="Salzberg S.L."/>
            <person name="Devos K.M."/>
            <person name="Dvorak J."/>
        </authorList>
    </citation>
    <scope>NUCLEOTIDE SEQUENCE [LARGE SCALE GENOMIC DNA]</scope>
    <source>
        <strain evidence="1">cv. AL8/78</strain>
    </source>
</reference>
<sequence length="75" mass="8447">PSSILPCFSQYNIQHVILLGGPNPLTETSRITSEYKKWENAHHVLHQPDPITVAIADHRPAELIKLLHPLVSLCF</sequence>
<dbReference type="AlphaFoldDB" id="A0A453QIH9"/>
<evidence type="ECO:0000313" key="1">
    <source>
        <dbReference type="EnsemblPlants" id="AET7Gv20145600.1"/>
    </source>
</evidence>
<reference evidence="1" key="4">
    <citation type="submission" date="2019-03" db="UniProtKB">
        <authorList>
            <consortium name="EnsemblPlants"/>
        </authorList>
    </citation>
    <scope>IDENTIFICATION</scope>
</reference>
<proteinExistence type="predicted"/>
<protein>
    <submittedName>
        <fullName evidence="1">Uncharacterized protein</fullName>
    </submittedName>
</protein>
<dbReference type="Proteomes" id="UP000015105">
    <property type="component" value="Chromosome 7D"/>
</dbReference>
<reference evidence="2" key="1">
    <citation type="journal article" date="2014" name="Science">
        <title>Ancient hybridizations among the ancestral genomes of bread wheat.</title>
        <authorList>
            <consortium name="International Wheat Genome Sequencing Consortium,"/>
            <person name="Marcussen T."/>
            <person name="Sandve S.R."/>
            <person name="Heier L."/>
            <person name="Spannagl M."/>
            <person name="Pfeifer M."/>
            <person name="Jakobsen K.S."/>
            <person name="Wulff B.B."/>
            <person name="Steuernagel B."/>
            <person name="Mayer K.F."/>
            <person name="Olsen O.A."/>
        </authorList>
    </citation>
    <scope>NUCLEOTIDE SEQUENCE [LARGE SCALE GENOMIC DNA]</scope>
    <source>
        <strain evidence="2">cv. AL8/78</strain>
    </source>
</reference>
<name>A0A453QIH9_AEGTS</name>
<keyword evidence="2" id="KW-1185">Reference proteome</keyword>
<dbReference type="EnsemblPlants" id="AET7Gv20145600.1">
    <property type="protein sequence ID" value="AET7Gv20145600.1"/>
    <property type="gene ID" value="AET7Gv20145600"/>
</dbReference>
<accession>A0A453QIH9</accession>
<evidence type="ECO:0000313" key="2">
    <source>
        <dbReference type="Proteomes" id="UP000015105"/>
    </source>
</evidence>
<dbReference type="Gramene" id="AET7Gv20145600.1">
    <property type="protein sequence ID" value="AET7Gv20145600.1"/>
    <property type="gene ID" value="AET7Gv20145600"/>
</dbReference>
<reference evidence="1" key="5">
    <citation type="journal article" date="2021" name="G3 (Bethesda)">
        <title>Aegilops tauschii genome assembly Aet v5.0 features greater sequence contiguity and improved annotation.</title>
        <authorList>
            <person name="Wang L."/>
            <person name="Zhu T."/>
            <person name="Rodriguez J.C."/>
            <person name="Deal K.R."/>
            <person name="Dubcovsky J."/>
            <person name="McGuire P.E."/>
            <person name="Lux T."/>
            <person name="Spannagl M."/>
            <person name="Mayer K.F.X."/>
            <person name="Baldrich P."/>
            <person name="Meyers B.C."/>
            <person name="Huo N."/>
            <person name="Gu Y.Q."/>
            <person name="Zhou H."/>
            <person name="Devos K.M."/>
            <person name="Bennetzen J.L."/>
            <person name="Unver T."/>
            <person name="Budak H."/>
            <person name="Gulick P.J."/>
            <person name="Galiba G."/>
            <person name="Kalapos B."/>
            <person name="Nelson D.R."/>
            <person name="Li P."/>
            <person name="You F.M."/>
            <person name="Luo M.C."/>
            <person name="Dvorak J."/>
        </authorList>
    </citation>
    <scope>NUCLEOTIDE SEQUENCE [LARGE SCALE GENOMIC DNA]</scope>
    <source>
        <strain evidence="1">cv. AL8/78</strain>
    </source>
</reference>